<evidence type="ECO:0000256" key="1">
    <source>
        <dbReference type="SAM" id="MobiDB-lite"/>
    </source>
</evidence>
<gene>
    <name evidence="2" type="ORF">HO133_006689</name>
</gene>
<organism evidence="2 3">
    <name type="scientific">Letharia lupina</name>
    <dbReference type="NCBI Taxonomy" id="560253"/>
    <lineage>
        <taxon>Eukaryota</taxon>
        <taxon>Fungi</taxon>
        <taxon>Dikarya</taxon>
        <taxon>Ascomycota</taxon>
        <taxon>Pezizomycotina</taxon>
        <taxon>Lecanoromycetes</taxon>
        <taxon>OSLEUM clade</taxon>
        <taxon>Lecanoromycetidae</taxon>
        <taxon>Lecanorales</taxon>
        <taxon>Lecanorineae</taxon>
        <taxon>Parmeliaceae</taxon>
        <taxon>Letharia</taxon>
    </lineage>
</organism>
<accession>A0A8H6C5U2</accession>
<feature type="region of interest" description="Disordered" evidence="1">
    <location>
        <begin position="229"/>
        <end position="250"/>
    </location>
</feature>
<dbReference type="GeneID" id="59335090"/>
<protein>
    <recommendedName>
        <fullName evidence="4">C2H2-type domain-containing protein</fullName>
    </recommendedName>
</protein>
<evidence type="ECO:0000313" key="3">
    <source>
        <dbReference type="Proteomes" id="UP000593566"/>
    </source>
</evidence>
<comment type="caution">
    <text evidence="2">The sequence shown here is derived from an EMBL/GenBank/DDBJ whole genome shotgun (WGS) entry which is preliminary data.</text>
</comment>
<feature type="compositionally biased region" description="Polar residues" evidence="1">
    <location>
        <begin position="37"/>
        <end position="46"/>
    </location>
</feature>
<feature type="compositionally biased region" description="Low complexity" evidence="1">
    <location>
        <begin position="82"/>
        <end position="93"/>
    </location>
</feature>
<reference evidence="2 3" key="1">
    <citation type="journal article" date="2020" name="Genomics">
        <title>Complete, high-quality genomes from long-read metagenomic sequencing of two wolf lichen thalli reveals enigmatic genome architecture.</title>
        <authorList>
            <person name="McKenzie S.K."/>
            <person name="Walston R.F."/>
            <person name="Allen J.L."/>
        </authorList>
    </citation>
    <scope>NUCLEOTIDE SEQUENCE [LARGE SCALE GENOMIC DNA]</scope>
    <source>
        <strain evidence="2">WasteWater1</strain>
    </source>
</reference>
<name>A0A8H6C5U2_9LECA</name>
<feature type="region of interest" description="Disordered" evidence="1">
    <location>
        <begin position="1"/>
        <end position="102"/>
    </location>
</feature>
<dbReference type="EMBL" id="JACCJB010000026">
    <property type="protein sequence ID" value="KAF6217587.1"/>
    <property type="molecule type" value="Genomic_DNA"/>
</dbReference>
<evidence type="ECO:0000313" key="2">
    <source>
        <dbReference type="EMBL" id="KAF6217587.1"/>
    </source>
</evidence>
<dbReference type="Proteomes" id="UP000593566">
    <property type="component" value="Unassembled WGS sequence"/>
</dbReference>
<keyword evidence="3" id="KW-1185">Reference proteome</keyword>
<proteinExistence type="predicted"/>
<sequence length="293" mass="32254">MTRQNPIVLDDEAIERPPYTGIQQWAVMRQADDKDPTATSNHTRSMSQASSTAEPPSSPSPQHRNASAYLHLPVAQPLRSEPPQAATDAPQAPVLWHGPPQQVCKDGATPTLVCGRYSPALNDPPKQPSTRGGSGPYKCPRCHVGYSRIDSVRQHFPHCIALNGNPDCDSWTDDDSYAAGVADRSTSRVEGRVIQKARKPRTRATHLVNLGISELVIRIASHDHVEFDGLEPSSGEEQLGNETKEDEDKAWENIVKNLKEETRNAQEISPETQALIVMFKEDGLWDSEPSDEA</sequence>
<evidence type="ECO:0008006" key="4">
    <source>
        <dbReference type="Google" id="ProtNLM"/>
    </source>
</evidence>
<dbReference type="RefSeq" id="XP_037147022.1">
    <property type="nucleotide sequence ID" value="XM_037297586.1"/>
</dbReference>
<dbReference type="AlphaFoldDB" id="A0A8H6C5U2"/>